<evidence type="ECO:0008006" key="3">
    <source>
        <dbReference type="Google" id="ProtNLM"/>
    </source>
</evidence>
<evidence type="ECO:0000313" key="2">
    <source>
        <dbReference type="EMBL" id="CAA9307129.1"/>
    </source>
</evidence>
<protein>
    <recommendedName>
        <fullName evidence="3">Sel1 repeat family protein</fullName>
    </recommendedName>
</protein>
<dbReference type="InterPro" id="IPR011990">
    <property type="entry name" value="TPR-like_helical_dom_sf"/>
</dbReference>
<accession>A0A6J4KIQ8</accession>
<gene>
    <name evidence="2" type="ORF">AVDCRST_MAG90-192</name>
</gene>
<evidence type="ECO:0000256" key="1">
    <source>
        <dbReference type="SAM" id="SignalP"/>
    </source>
</evidence>
<dbReference type="PANTHER" id="PTHR11102:SF160">
    <property type="entry name" value="ERAD-ASSOCIATED E3 UBIQUITIN-PROTEIN LIGASE COMPONENT HRD3"/>
    <property type="match status" value="1"/>
</dbReference>
<organism evidence="2">
    <name type="scientific">uncultured Microvirga sp</name>
    <dbReference type="NCBI Taxonomy" id="412392"/>
    <lineage>
        <taxon>Bacteria</taxon>
        <taxon>Pseudomonadati</taxon>
        <taxon>Pseudomonadota</taxon>
        <taxon>Alphaproteobacteria</taxon>
        <taxon>Hyphomicrobiales</taxon>
        <taxon>Methylobacteriaceae</taxon>
        <taxon>Microvirga</taxon>
        <taxon>environmental samples</taxon>
    </lineage>
</organism>
<name>A0A6J4KIQ8_9HYPH</name>
<reference evidence="2" key="1">
    <citation type="submission" date="2020-02" db="EMBL/GenBank/DDBJ databases">
        <authorList>
            <person name="Meier V. D."/>
        </authorList>
    </citation>
    <scope>NUCLEOTIDE SEQUENCE</scope>
    <source>
        <strain evidence="2">AVDCRST_MAG90</strain>
    </source>
</reference>
<dbReference type="Gene3D" id="1.25.40.10">
    <property type="entry name" value="Tetratricopeptide repeat domain"/>
    <property type="match status" value="2"/>
</dbReference>
<dbReference type="InterPro" id="IPR050767">
    <property type="entry name" value="Sel1_AlgK"/>
</dbReference>
<dbReference type="Pfam" id="PF08238">
    <property type="entry name" value="Sel1"/>
    <property type="match status" value="4"/>
</dbReference>
<dbReference type="InterPro" id="IPR006597">
    <property type="entry name" value="Sel1-like"/>
</dbReference>
<feature type="signal peptide" evidence="1">
    <location>
        <begin position="1"/>
        <end position="21"/>
    </location>
</feature>
<keyword evidence="1" id="KW-0732">Signal</keyword>
<sequence>MRIFSAHRVLLVTLMAGVAGAAAALDPTPRPLAPAAPIAGFRSAKEALRSGVRDYNAGDKIGAVRALEYAATQGDALASWKLGRMYAKGDGVPHDELKAFEYFSKIADENADESPDSPNAGVVASAFVALGSYFLEGIGSTYVRPNVGRAHEMFRYAASYFGDPSAQYHLARLYLDGTGVEQNPRQAARWLNLAAEKGHYPAQALLGHLLVTGEGVPRQRALGLMWLTMAREAADAAKDQSVSALYDNAVAATTERDRQSALAYLEQFLQRRR</sequence>
<dbReference type="AlphaFoldDB" id="A0A6J4KIQ8"/>
<dbReference type="EMBL" id="CADCUC010000037">
    <property type="protein sequence ID" value="CAA9307129.1"/>
    <property type="molecule type" value="Genomic_DNA"/>
</dbReference>
<dbReference type="SMART" id="SM00671">
    <property type="entry name" value="SEL1"/>
    <property type="match status" value="4"/>
</dbReference>
<feature type="chain" id="PRO_5026821124" description="Sel1 repeat family protein" evidence="1">
    <location>
        <begin position="22"/>
        <end position="273"/>
    </location>
</feature>
<proteinExistence type="predicted"/>
<dbReference type="PANTHER" id="PTHR11102">
    <property type="entry name" value="SEL-1-LIKE PROTEIN"/>
    <property type="match status" value="1"/>
</dbReference>
<dbReference type="SUPFAM" id="SSF81901">
    <property type="entry name" value="HCP-like"/>
    <property type="match status" value="1"/>
</dbReference>